<protein>
    <recommendedName>
        <fullName evidence="4">Band 7 domain-containing protein</fullName>
    </recommendedName>
</protein>
<feature type="region of interest" description="Disordered" evidence="1">
    <location>
        <begin position="1"/>
        <end position="58"/>
    </location>
</feature>
<accession>A0ABV4QY73</accession>
<reference evidence="2 3" key="1">
    <citation type="submission" date="2023-11" db="EMBL/GenBank/DDBJ databases">
        <title>Actinomadura monticuli sp. nov., isolated from volcanic ash.</title>
        <authorList>
            <person name="Lee S.D."/>
            <person name="Yang H."/>
            <person name="Kim I.S."/>
        </authorList>
    </citation>
    <scope>NUCLEOTIDE SEQUENCE [LARGE SCALE GENOMIC DNA]</scope>
    <source>
        <strain evidence="2 3">DSM 45346</strain>
    </source>
</reference>
<dbReference type="Proteomes" id="UP001569904">
    <property type="component" value="Unassembled WGS sequence"/>
</dbReference>
<organism evidence="2 3">
    <name type="scientific">Actinomadura chokoriensis</name>
    <dbReference type="NCBI Taxonomy" id="454156"/>
    <lineage>
        <taxon>Bacteria</taxon>
        <taxon>Bacillati</taxon>
        <taxon>Actinomycetota</taxon>
        <taxon>Actinomycetes</taxon>
        <taxon>Streptosporangiales</taxon>
        <taxon>Thermomonosporaceae</taxon>
        <taxon>Actinomadura</taxon>
    </lineage>
</organism>
<evidence type="ECO:0000256" key="1">
    <source>
        <dbReference type="SAM" id="MobiDB-lite"/>
    </source>
</evidence>
<feature type="region of interest" description="Disordered" evidence="1">
    <location>
        <begin position="324"/>
        <end position="384"/>
    </location>
</feature>
<comment type="caution">
    <text evidence="2">The sequence shown here is derived from an EMBL/GenBank/DDBJ whole genome shotgun (WGS) entry which is preliminary data.</text>
</comment>
<name>A0ABV4QY73_9ACTN</name>
<proteinExistence type="predicted"/>
<dbReference type="RefSeq" id="WP_371942282.1">
    <property type="nucleotide sequence ID" value="NZ_JAXCEH010000011.1"/>
</dbReference>
<feature type="compositionally biased region" description="Pro residues" evidence="1">
    <location>
        <begin position="16"/>
        <end position="28"/>
    </location>
</feature>
<evidence type="ECO:0000313" key="3">
    <source>
        <dbReference type="Proteomes" id="UP001569904"/>
    </source>
</evidence>
<feature type="compositionally biased region" description="Acidic residues" evidence="1">
    <location>
        <begin position="353"/>
        <end position="363"/>
    </location>
</feature>
<gene>
    <name evidence="2" type="ORF">SM436_17860</name>
</gene>
<keyword evidence="3" id="KW-1185">Reference proteome</keyword>
<evidence type="ECO:0000313" key="2">
    <source>
        <dbReference type="EMBL" id="MFA1555557.1"/>
    </source>
</evidence>
<evidence type="ECO:0008006" key="4">
    <source>
        <dbReference type="Google" id="ProtNLM"/>
    </source>
</evidence>
<sequence length="384" mass="42280">MAENDEDPRRDDEPAGAPPGDDPLPAAEPPEAAGPGGVPGSPLPESYPGRFASVESGPSEPVIVSRMAARDAPQGAAPPDRALVYSDREGRVVRLPASPPRGLRALGGPHYEWRFEVDTTLRRDTFVDSVPSRTDLARFELTVEAEWSVTDPVAVVKRGLSDAARAVRSRLLDVARAVCHEHPVELIAEVETALSERLRGECRGEDGGVTVHRCYVRAVPDERTRRIQEQLHEAGVKRRITEEEVTALRASVQTSSDLFLRYLAQDPSRVGTLIVDMRRREEIKENRVIELYNTAVEQKIIQPADVNEMLQRLDPISGLLRPEPRSGLFEPATAGVPAPAPQAALPGELVRDAEDEEDEDAMPEEFRDRAENGVDGWKPMPWDS</sequence>
<dbReference type="EMBL" id="JAXCEH010000011">
    <property type="protein sequence ID" value="MFA1555557.1"/>
    <property type="molecule type" value="Genomic_DNA"/>
</dbReference>